<reference evidence="4" key="1">
    <citation type="submission" date="2017-02" db="UniProtKB">
        <authorList>
            <consortium name="WormBaseParasite"/>
        </authorList>
    </citation>
    <scope>IDENTIFICATION</scope>
</reference>
<dbReference type="AlphaFoldDB" id="A0A0N5D479"/>
<evidence type="ECO:0000313" key="4">
    <source>
        <dbReference type="WBParaSite" id="TCLT_0000776601-mRNA-1"/>
    </source>
</evidence>
<gene>
    <name evidence="2" type="ORF">TCLT_LOCUS7755</name>
</gene>
<feature type="region of interest" description="Disordered" evidence="1">
    <location>
        <begin position="75"/>
        <end position="117"/>
    </location>
</feature>
<dbReference type="OrthoDB" id="2192644at2759"/>
<evidence type="ECO:0000256" key="1">
    <source>
        <dbReference type="SAM" id="MobiDB-lite"/>
    </source>
</evidence>
<evidence type="ECO:0000313" key="2">
    <source>
        <dbReference type="EMBL" id="VDN05239.1"/>
    </source>
</evidence>
<keyword evidence="3" id="KW-1185">Reference proteome</keyword>
<reference evidence="2 3" key="2">
    <citation type="submission" date="2018-11" db="EMBL/GenBank/DDBJ databases">
        <authorList>
            <consortium name="Pathogen Informatics"/>
        </authorList>
    </citation>
    <scope>NUCLEOTIDE SEQUENCE [LARGE SCALE GENOMIC DNA]</scope>
</reference>
<proteinExistence type="predicted"/>
<accession>A0A0N5D479</accession>
<organism evidence="4">
    <name type="scientific">Thelazia callipaeda</name>
    <name type="common">Oriental eyeworm</name>
    <name type="synonym">Parasitic nematode</name>
    <dbReference type="NCBI Taxonomy" id="103827"/>
    <lineage>
        <taxon>Eukaryota</taxon>
        <taxon>Metazoa</taxon>
        <taxon>Ecdysozoa</taxon>
        <taxon>Nematoda</taxon>
        <taxon>Chromadorea</taxon>
        <taxon>Rhabditida</taxon>
        <taxon>Spirurina</taxon>
        <taxon>Spiruromorpha</taxon>
        <taxon>Thelazioidea</taxon>
        <taxon>Thelaziidae</taxon>
        <taxon>Thelazia</taxon>
    </lineage>
</organism>
<protein>
    <submittedName>
        <fullName evidence="4">Non-specific serine/threonine protein kinase</fullName>
    </submittedName>
</protein>
<name>A0A0N5D479_THECL</name>
<dbReference type="EMBL" id="UYYF01004542">
    <property type="protein sequence ID" value="VDN05239.1"/>
    <property type="molecule type" value="Genomic_DNA"/>
</dbReference>
<dbReference type="Proteomes" id="UP000276776">
    <property type="component" value="Unassembled WGS sequence"/>
</dbReference>
<dbReference type="WBParaSite" id="TCLT_0000776601-mRNA-1">
    <property type="protein sequence ID" value="TCLT_0000776601-mRNA-1"/>
    <property type="gene ID" value="TCLT_0000776601"/>
</dbReference>
<evidence type="ECO:0000313" key="3">
    <source>
        <dbReference type="Proteomes" id="UP000276776"/>
    </source>
</evidence>
<sequence>MLIKVAVTCQDRLKAIETEKTRKYYQLANKLGSEMRCRTKILLYMIDLGLDCNELPQMLCEGDYYIRPRRGIHPTESAQEDTRMHLTQSRVGFHEDEGKEVSTTNLSRNKYSRSVRI</sequence>